<dbReference type="PANTHER" id="PTHR33908">
    <property type="entry name" value="MANNOSYLTRANSFERASE YKCB-RELATED"/>
    <property type="match status" value="1"/>
</dbReference>
<dbReference type="InterPro" id="IPR050297">
    <property type="entry name" value="LipidA_mod_glycosyltrf_83"/>
</dbReference>
<evidence type="ECO:0000259" key="9">
    <source>
        <dbReference type="Pfam" id="PF13231"/>
    </source>
</evidence>
<keyword evidence="7 8" id="KW-0472">Membrane</keyword>
<keyword evidence="4" id="KW-0808">Transferase</keyword>
<evidence type="ECO:0000256" key="4">
    <source>
        <dbReference type="ARBA" id="ARBA00022679"/>
    </source>
</evidence>
<feature type="transmembrane region" description="Helical" evidence="8">
    <location>
        <begin position="27"/>
        <end position="48"/>
    </location>
</feature>
<evidence type="ECO:0000256" key="3">
    <source>
        <dbReference type="ARBA" id="ARBA00022676"/>
    </source>
</evidence>
<gene>
    <name evidence="10" type="ORF">E3T61_20915</name>
</gene>
<keyword evidence="11" id="KW-1185">Reference proteome</keyword>
<feature type="transmembrane region" description="Helical" evidence="8">
    <location>
        <begin position="182"/>
        <end position="209"/>
    </location>
</feature>
<feature type="domain" description="Glycosyltransferase RgtA/B/C/D-like" evidence="9">
    <location>
        <begin position="90"/>
        <end position="238"/>
    </location>
</feature>
<protein>
    <recommendedName>
        <fullName evidence="9">Glycosyltransferase RgtA/B/C/D-like domain-containing protein</fullName>
    </recommendedName>
</protein>
<organism evidence="10 11">
    <name type="scientific">Cryobacterium lactosi</name>
    <dbReference type="NCBI Taxonomy" id="1259202"/>
    <lineage>
        <taxon>Bacteria</taxon>
        <taxon>Bacillati</taxon>
        <taxon>Actinomycetota</taxon>
        <taxon>Actinomycetes</taxon>
        <taxon>Micrococcales</taxon>
        <taxon>Microbacteriaceae</taxon>
        <taxon>Cryobacterium</taxon>
    </lineage>
</organism>
<feature type="transmembrane region" description="Helical" evidence="8">
    <location>
        <begin position="362"/>
        <end position="379"/>
    </location>
</feature>
<reference evidence="10 11" key="1">
    <citation type="submission" date="2019-03" db="EMBL/GenBank/DDBJ databases">
        <title>Genomics of glacier-inhabiting Cryobacterium strains.</title>
        <authorList>
            <person name="Liu Q."/>
            <person name="Xin Y.-H."/>
        </authorList>
    </citation>
    <scope>NUCLEOTIDE SEQUENCE [LARGE SCALE GENOMIC DNA]</scope>
    <source>
        <strain evidence="10 11">Sr59</strain>
    </source>
</reference>
<keyword evidence="6 8" id="KW-1133">Transmembrane helix</keyword>
<feature type="transmembrane region" description="Helical" evidence="8">
    <location>
        <begin position="221"/>
        <end position="241"/>
    </location>
</feature>
<dbReference type="GO" id="GO:0005886">
    <property type="term" value="C:plasma membrane"/>
    <property type="evidence" value="ECO:0007669"/>
    <property type="project" value="UniProtKB-SubCell"/>
</dbReference>
<dbReference type="GO" id="GO:0016763">
    <property type="term" value="F:pentosyltransferase activity"/>
    <property type="evidence" value="ECO:0007669"/>
    <property type="project" value="TreeGrafter"/>
</dbReference>
<keyword evidence="2" id="KW-1003">Cell membrane</keyword>
<evidence type="ECO:0000313" key="11">
    <source>
        <dbReference type="Proteomes" id="UP000298468"/>
    </source>
</evidence>
<evidence type="ECO:0000256" key="7">
    <source>
        <dbReference type="ARBA" id="ARBA00023136"/>
    </source>
</evidence>
<dbReference type="GO" id="GO:0010041">
    <property type="term" value="P:response to iron(III) ion"/>
    <property type="evidence" value="ECO:0007669"/>
    <property type="project" value="TreeGrafter"/>
</dbReference>
<dbReference type="AlphaFoldDB" id="A0A4R9BG07"/>
<dbReference type="GO" id="GO:0009103">
    <property type="term" value="P:lipopolysaccharide biosynthetic process"/>
    <property type="evidence" value="ECO:0007669"/>
    <property type="project" value="UniProtKB-ARBA"/>
</dbReference>
<evidence type="ECO:0000256" key="6">
    <source>
        <dbReference type="ARBA" id="ARBA00022989"/>
    </source>
</evidence>
<keyword evidence="3" id="KW-0328">Glycosyltransferase</keyword>
<feature type="transmembrane region" description="Helical" evidence="8">
    <location>
        <begin position="103"/>
        <end position="121"/>
    </location>
</feature>
<name>A0A4R9BG07_9MICO</name>
<evidence type="ECO:0000256" key="5">
    <source>
        <dbReference type="ARBA" id="ARBA00022692"/>
    </source>
</evidence>
<dbReference type="Pfam" id="PF13231">
    <property type="entry name" value="PMT_2"/>
    <property type="match status" value="1"/>
</dbReference>
<evidence type="ECO:0000256" key="1">
    <source>
        <dbReference type="ARBA" id="ARBA00004651"/>
    </source>
</evidence>
<accession>A0A4R9BG07</accession>
<dbReference type="Proteomes" id="UP000298468">
    <property type="component" value="Unassembled WGS sequence"/>
</dbReference>
<evidence type="ECO:0000256" key="2">
    <source>
        <dbReference type="ARBA" id="ARBA00022475"/>
    </source>
</evidence>
<dbReference type="EMBL" id="SOHM01000049">
    <property type="protein sequence ID" value="TFD83506.1"/>
    <property type="molecule type" value="Genomic_DNA"/>
</dbReference>
<feature type="transmembrane region" description="Helical" evidence="8">
    <location>
        <begin position="310"/>
        <end position="329"/>
    </location>
</feature>
<keyword evidence="5 8" id="KW-0812">Transmembrane</keyword>
<dbReference type="OrthoDB" id="5318634at2"/>
<feature type="transmembrane region" description="Helical" evidence="8">
    <location>
        <begin position="262"/>
        <end position="290"/>
    </location>
</feature>
<feature type="transmembrane region" description="Helical" evidence="8">
    <location>
        <begin position="69"/>
        <end position="91"/>
    </location>
</feature>
<feature type="transmembrane region" description="Helical" evidence="8">
    <location>
        <begin position="128"/>
        <end position="147"/>
    </location>
</feature>
<evidence type="ECO:0000313" key="10">
    <source>
        <dbReference type="EMBL" id="TFD83506.1"/>
    </source>
</evidence>
<dbReference type="InterPro" id="IPR038731">
    <property type="entry name" value="RgtA/B/C-like"/>
</dbReference>
<proteinExistence type="predicted"/>
<sequence length="519" mass="55022">MWAGPMAKQLPTSRPVIGTPAPQSHGFVRVVALVASAAAIVSLAGSWIPSLWGDEAASVMSATRSLPSLIAMLGTVDAVHGTYYVGLHFWLGLFGASPFSVRLPSALAVGATVAAVMLIARRLASTRIAIAAGIICAVVPRVTYMGAEARSSAFAAAVVAWLTALLLDLVHRHNPGRRWWIAYAALLAVGIYLFLYVALIVVAHAVILLTVRTDKAFLTRWVGSVAAALIAATPVFIWALLERKQIAFLGHRDEITFPKLAVSLWFGQPLFATAAWALIGCALAAAVVVWRSNTLAGLKGQFRKPRLDVVAASWLIVPAVILIGSNPVVPVYAARYLSCSAPAAAILMAIGLDRAVRGRTRPLAALLLAVVLCAAPVWISQRGSNAKNNSDFADIGATIAAHASPGDAIAFDESVRPSRRPRLAMHLYPADFAGLRDVTLDFAYDAGTSWYDTAYDVHDAAAHGRLDGVERVWLVEYAGPAGAHDADALALETLGYMAVAEYGTHRSEIQEYVLPGTVG</sequence>
<feature type="transmembrane region" description="Helical" evidence="8">
    <location>
        <begin position="153"/>
        <end position="170"/>
    </location>
</feature>
<comment type="subcellular location">
    <subcellularLocation>
        <location evidence="1">Cell membrane</location>
        <topology evidence="1">Multi-pass membrane protein</topology>
    </subcellularLocation>
</comment>
<evidence type="ECO:0000256" key="8">
    <source>
        <dbReference type="SAM" id="Phobius"/>
    </source>
</evidence>
<comment type="caution">
    <text evidence="10">The sequence shown here is derived from an EMBL/GenBank/DDBJ whole genome shotgun (WGS) entry which is preliminary data.</text>
</comment>
<dbReference type="PANTHER" id="PTHR33908:SF3">
    <property type="entry name" value="UNDECAPRENYL PHOSPHATE-ALPHA-4-AMINO-4-DEOXY-L-ARABINOSE ARABINOSYL TRANSFERASE"/>
    <property type="match status" value="1"/>
</dbReference>